<comment type="caution">
    <text evidence="1">The sequence shown here is derived from an EMBL/GenBank/DDBJ whole genome shotgun (WGS) entry which is preliminary data.</text>
</comment>
<sequence>LMFYKSNGRKLHIKIIGGVDTGCFRNGFISDVSTEQRCFIFLDDVMGERTYLFEEVNVDSIVPYREKEEEE</sequence>
<protein>
    <submittedName>
        <fullName evidence="1">Uncharacterized protein</fullName>
    </submittedName>
</protein>
<accession>A0A0F9GUZ3</accession>
<proteinExistence type="predicted"/>
<dbReference type="EMBL" id="LAZR01016873">
    <property type="protein sequence ID" value="KKM02655.1"/>
    <property type="molecule type" value="Genomic_DNA"/>
</dbReference>
<dbReference type="AlphaFoldDB" id="A0A0F9GUZ3"/>
<name>A0A0F9GUZ3_9ZZZZ</name>
<gene>
    <name evidence="1" type="ORF">LCGC14_1782230</name>
</gene>
<organism evidence="1">
    <name type="scientific">marine sediment metagenome</name>
    <dbReference type="NCBI Taxonomy" id="412755"/>
    <lineage>
        <taxon>unclassified sequences</taxon>
        <taxon>metagenomes</taxon>
        <taxon>ecological metagenomes</taxon>
    </lineage>
</organism>
<reference evidence="1" key="1">
    <citation type="journal article" date="2015" name="Nature">
        <title>Complex archaea that bridge the gap between prokaryotes and eukaryotes.</title>
        <authorList>
            <person name="Spang A."/>
            <person name="Saw J.H."/>
            <person name="Jorgensen S.L."/>
            <person name="Zaremba-Niedzwiedzka K."/>
            <person name="Martijn J."/>
            <person name="Lind A.E."/>
            <person name="van Eijk R."/>
            <person name="Schleper C."/>
            <person name="Guy L."/>
            <person name="Ettema T.J."/>
        </authorList>
    </citation>
    <scope>NUCLEOTIDE SEQUENCE</scope>
</reference>
<feature type="non-terminal residue" evidence="1">
    <location>
        <position position="1"/>
    </location>
</feature>
<evidence type="ECO:0000313" key="1">
    <source>
        <dbReference type="EMBL" id="KKM02655.1"/>
    </source>
</evidence>